<dbReference type="Pfam" id="PF08352">
    <property type="entry name" value="oligo_HPY"/>
    <property type="match status" value="1"/>
</dbReference>
<protein>
    <submittedName>
        <fullName evidence="6">ATP-binding cassette domain-containing protein</fullName>
    </submittedName>
</protein>
<evidence type="ECO:0000256" key="2">
    <source>
        <dbReference type="ARBA" id="ARBA00022448"/>
    </source>
</evidence>
<evidence type="ECO:0000313" key="6">
    <source>
        <dbReference type="EMBL" id="MFD1249620.1"/>
    </source>
</evidence>
<dbReference type="EMBL" id="JBHTLX010000021">
    <property type="protein sequence ID" value="MFD1249620.1"/>
    <property type="molecule type" value="Genomic_DNA"/>
</dbReference>
<feature type="domain" description="ABC transporter" evidence="5">
    <location>
        <begin position="7"/>
        <end position="251"/>
    </location>
</feature>
<keyword evidence="2" id="KW-0813">Transport</keyword>
<dbReference type="PROSITE" id="PS00211">
    <property type="entry name" value="ABC_TRANSPORTER_1"/>
    <property type="match status" value="1"/>
</dbReference>
<dbReference type="CDD" id="cd03257">
    <property type="entry name" value="ABC_NikE_OppD_transporters"/>
    <property type="match status" value="1"/>
</dbReference>
<gene>
    <name evidence="6" type="ORF">ACFQ3F_17605</name>
</gene>
<dbReference type="SUPFAM" id="SSF52540">
    <property type="entry name" value="P-loop containing nucleoside triphosphate hydrolases"/>
    <property type="match status" value="1"/>
</dbReference>
<dbReference type="PANTHER" id="PTHR43776:SF7">
    <property type="entry name" value="D,D-DIPEPTIDE TRANSPORT ATP-BINDING PROTEIN DDPF-RELATED"/>
    <property type="match status" value="1"/>
</dbReference>
<dbReference type="InterPro" id="IPR013563">
    <property type="entry name" value="Oligopep_ABC_C"/>
</dbReference>
<dbReference type="InterPro" id="IPR017871">
    <property type="entry name" value="ABC_transporter-like_CS"/>
</dbReference>
<dbReference type="InterPro" id="IPR003439">
    <property type="entry name" value="ABC_transporter-like_ATP-bd"/>
</dbReference>
<accession>A0ABW3W508</accession>
<keyword evidence="7" id="KW-1185">Reference proteome</keyword>
<dbReference type="RefSeq" id="WP_367919959.1">
    <property type="nucleotide sequence ID" value="NZ_BAABAC010000024.1"/>
</dbReference>
<organism evidence="6 7">
    <name type="scientific">Nocardioides ginsengisoli</name>
    <dbReference type="NCBI Taxonomy" id="363868"/>
    <lineage>
        <taxon>Bacteria</taxon>
        <taxon>Bacillati</taxon>
        <taxon>Actinomycetota</taxon>
        <taxon>Actinomycetes</taxon>
        <taxon>Propionibacteriales</taxon>
        <taxon>Nocardioidaceae</taxon>
        <taxon>Nocardioides</taxon>
    </lineage>
</organism>
<evidence type="ECO:0000259" key="5">
    <source>
        <dbReference type="PROSITE" id="PS50893"/>
    </source>
</evidence>
<comment type="similarity">
    <text evidence="1">Belongs to the ABC transporter superfamily.</text>
</comment>
<dbReference type="Proteomes" id="UP001597229">
    <property type="component" value="Unassembled WGS sequence"/>
</dbReference>
<dbReference type="SMART" id="SM00382">
    <property type="entry name" value="AAA"/>
    <property type="match status" value="1"/>
</dbReference>
<name>A0ABW3W508_9ACTN</name>
<dbReference type="InterPro" id="IPR027417">
    <property type="entry name" value="P-loop_NTPase"/>
</dbReference>
<dbReference type="Gene3D" id="3.40.50.300">
    <property type="entry name" value="P-loop containing nucleotide triphosphate hydrolases"/>
    <property type="match status" value="1"/>
</dbReference>
<evidence type="ECO:0000256" key="3">
    <source>
        <dbReference type="ARBA" id="ARBA00022741"/>
    </source>
</evidence>
<sequence>MTDQPILAASGLTKTFGSRRDPHRAVDGVSLAVHAGEILGVVGESGSGKSTTLRCVVGLEKPDAGRVTYDGLDLAGASRDVRRRFRRDVQMVFQDPYASLNPRMSVERIVGEGLDIHRLAATKQARRDRVVEVLEVVGLDATILDRHPRSFSGGQRQRIAIARALAVGPRVLVCDEPVSALDVSVQAQVVNLLLDMRERLGMAVVFVAHDLALVRHLCDQLVVMQHGVVVESNRCADVFATPAHDYTRSLLAAIPIPDPALDRARRRRAAGEVPA</sequence>
<dbReference type="GO" id="GO:0005524">
    <property type="term" value="F:ATP binding"/>
    <property type="evidence" value="ECO:0007669"/>
    <property type="project" value="UniProtKB-KW"/>
</dbReference>
<evidence type="ECO:0000256" key="4">
    <source>
        <dbReference type="ARBA" id="ARBA00022840"/>
    </source>
</evidence>
<proteinExistence type="inferred from homology"/>
<keyword evidence="3" id="KW-0547">Nucleotide-binding</keyword>
<dbReference type="Pfam" id="PF00005">
    <property type="entry name" value="ABC_tran"/>
    <property type="match status" value="1"/>
</dbReference>
<keyword evidence="4 6" id="KW-0067">ATP-binding</keyword>
<dbReference type="InterPro" id="IPR050319">
    <property type="entry name" value="ABC_transp_ATP-bind"/>
</dbReference>
<dbReference type="PANTHER" id="PTHR43776">
    <property type="entry name" value="TRANSPORT ATP-BINDING PROTEIN"/>
    <property type="match status" value="1"/>
</dbReference>
<dbReference type="PROSITE" id="PS50893">
    <property type="entry name" value="ABC_TRANSPORTER_2"/>
    <property type="match status" value="1"/>
</dbReference>
<dbReference type="InterPro" id="IPR003593">
    <property type="entry name" value="AAA+_ATPase"/>
</dbReference>
<comment type="caution">
    <text evidence="6">The sequence shown here is derived from an EMBL/GenBank/DDBJ whole genome shotgun (WGS) entry which is preliminary data.</text>
</comment>
<reference evidence="7" key="1">
    <citation type="journal article" date="2019" name="Int. J. Syst. Evol. Microbiol.">
        <title>The Global Catalogue of Microorganisms (GCM) 10K type strain sequencing project: providing services to taxonomists for standard genome sequencing and annotation.</title>
        <authorList>
            <consortium name="The Broad Institute Genomics Platform"/>
            <consortium name="The Broad Institute Genome Sequencing Center for Infectious Disease"/>
            <person name="Wu L."/>
            <person name="Ma J."/>
        </authorList>
    </citation>
    <scope>NUCLEOTIDE SEQUENCE [LARGE SCALE GENOMIC DNA]</scope>
    <source>
        <strain evidence="7">CCUG 52478</strain>
    </source>
</reference>
<evidence type="ECO:0000313" key="7">
    <source>
        <dbReference type="Proteomes" id="UP001597229"/>
    </source>
</evidence>
<evidence type="ECO:0000256" key="1">
    <source>
        <dbReference type="ARBA" id="ARBA00005417"/>
    </source>
</evidence>